<keyword evidence="1 3" id="KW-0436">Ligase</keyword>
<dbReference type="InterPro" id="IPR000873">
    <property type="entry name" value="AMP-dep_synth/lig_dom"/>
</dbReference>
<dbReference type="InterPro" id="IPR020845">
    <property type="entry name" value="AMP-binding_CS"/>
</dbReference>
<dbReference type="SUPFAM" id="SSF56801">
    <property type="entry name" value="Acetyl-CoA synthetase-like"/>
    <property type="match status" value="1"/>
</dbReference>
<dbReference type="Pfam" id="PF00501">
    <property type="entry name" value="AMP-binding"/>
    <property type="match status" value="1"/>
</dbReference>
<dbReference type="Gene3D" id="3.40.50.12780">
    <property type="entry name" value="N-terminal domain of ligase-like"/>
    <property type="match status" value="1"/>
</dbReference>
<evidence type="ECO:0000313" key="4">
    <source>
        <dbReference type="Proteomes" id="UP000051335"/>
    </source>
</evidence>
<feature type="domain" description="AMP-dependent synthetase/ligase" evidence="2">
    <location>
        <begin position="15"/>
        <end position="333"/>
    </location>
</feature>
<evidence type="ECO:0000259" key="2">
    <source>
        <dbReference type="Pfam" id="PF00501"/>
    </source>
</evidence>
<organism evidence="3 4">
    <name type="scientific">Pseudomonas syringae pv. coryli</name>
    <dbReference type="NCBI Taxonomy" id="317659"/>
    <lineage>
        <taxon>Bacteria</taxon>
        <taxon>Pseudomonadati</taxon>
        <taxon>Pseudomonadota</taxon>
        <taxon>Gammaproteobacteria</taxon>
        <taxon>Pseudomonadales</taxon>
        <taxon>Pseudomonadaceae</taxon>
        <taxon>Pseudomonas</taxon>
    </lineage>
</organism>
<dbReference type="PANTHER" id="PTHR43767">
    <property type="entry name" value="LONG-CHAIN-FATTY-ACID--COA LIGASE"/>
    <property type="match status" value="1"/>
</dbReference>
<dbReference type="InterPro" id="IPR042099">
    <property type="entry name" value="ANL_N_sf"/>
</dbReference>
<comment type="caution">
    <text evidence="3">The sequence shown here is derived from an EMBL/GenBank/DDBJ whole genome shotgun (WGS) entry which is preliminary data.</text>
</comment>
<dbReference type="PROSITE" id="PS00455">
    <property type="entry name" value="AMP_BINDING"/>
    <property type="match status" value="1"/>
</dbReference>
<reference evidence="3 4" key="1">
    <citation type="submission" date="2015-09" db="EMBL/GenBank/DDBJ databases">
        <title>Genome announcement of multiple Pseudomonas syringae strains.</title>
        <authorList>
            <person name="Thakur S."/>
            <person name="Wang P.W."/>
            <person name="Gong Y."/>
            <person name="Weir B.S."/>
            <person name="Guttman D.S."/>
        </authorList>
    </citation>
    <scope>NUCLEOTIDE SEQUENCE [LARGE SCALE GENOMIC DNA]</scope>
    <source>
        <strain evidence="3 4">ICMP17001</strain>
    </source>
</reference>
<evidence type="ECO:0000313" key="3">
    <source>
        <dbReference type="EMBL" id="KPX07618.1"/>
    </source>
</evidence>
<gene>
    <name evidence="3" type="ORF">ALO75_03981</name>
</gene>
<dbReference type="PATRIC" id="fig|317659.3.peg.6320"/>
<proteinExistence type="predicted"/>
<protein>
    <submittedName>
        <fullName evidence="3">Long-chain-fatty-acid--CoA ligase</fullName>
    </submittedName>
</protein>
<dbReference type="Pfam" id="PF23562">
    <property type="entry name" value="AMP-binding_C_3"/>
    <property type="match status" value="1"/>
</dbReference>
<dbReference type="RefSeq" id="WP_046236316.1">
    <property type="nucleotide sequence ID" value="NZ_LJQC01000178.1"/>
</dbReference>
<dbReference type="InterPro" id="IPR050237">
    <property type="entry name" value="ATP-dep_AMP-bd_enzyme"/>
</dbReference>
<dbReference type="AlphaFoldDB" id="A0A0P9NUD3"/>
<dbReference type="EMBL" id="LJQC01000178">
    <property type="protein sequence ID" value="KPX07618.1"/>
    <property type="molecule type" value="Genomic_DNA"/>
</dbReference>
<sequence>MSHEREAFWQRLQTLADEQPRAIALQGEDRTLDYAALVEEITQRREQLRVANARIVALMLDNSPDALLWDLAVLFEGLSCVALPPFFSLTQRRHCLERSQADTVITGSLFAQELQASDYRQHGAFWQRRAAESPDMPVGTAKLTFTSGTTGTPKGVCLSADSILRVARGLHEASQSVRPVHHLSLLPLAILLENIGCYAALYAGARISLPSQQDLGIQGASGVDASRLLMFLQQRRPDSMILVPQLLLLLVTACEAGAFDASMLSFAAVGGARVSLDLLSRAQAAGLPVFEGYGLSECASVITLNRPDAQRAGSVGRPLPHIWLRLAADGEVLVAGSPMLGYLGDTTPAPAWWPTGDLGELDADGYLYLKGRKKHQFVTSFGRNVNPEWIEAELTQSHCIAQAFVYGEALPSNHALLWPSRPGTTDLQIDEAVNKANQALPDYARVTSWTRLDEPFSPANGLSTANGRPRREAILERYQTLFTPSNLTQGALS</sequence>
<accession>A0A0P9NUD3</accession>
<dbReference type="PANTHER" id="PTHR43767:SF8">
    <property type="entry name" value="LONG-CHAIN-FATTY-ACID--COA LIGASE"/>
    <property type="match status" value="1"/>
</dbReference>
<name>A0A0P9NUD3_9PSED</name>
<dbReference type="GO" id="GO:0016874">
    <property type="term" value="F:ligase activity"/>
    <property type="evidence" value="ECO:0007669"/>
    <property type="project" value="UniProtKB-KW"/>
</dbReference>
<dbReference type="Proteomes" id="UP000051335">
    <property type="component" value="Unassembled WGS sequence"/>
</dbReference>
<keyword evidence="4" id="KW-1185">Reference proteome</keyword>
<evidence type="ECO:0000256" key="1">
    <source>
        <dbReference type="ARBA" id="ARBA00022598"/>
    </source>
</evidence>